<comment type="cofactor">
    <cofactor evidence="5">
        <name>Mg(2+)</name>
        <dbReference type="ChEBI" id="CHEBI:18420"/>
    </cofactor>
    <cofactor evidence="5">
        <name>Mn(2+)</name>
        <dbReference type="ChEBI" id="CHEBI:29035"/>
    </cofactor>
</comment>
<keyword evidence="5" id="KW-0464">Manganese</keyword>
<dbReference type="GO" id="GO:0005634">
    <property type="term" value="C:nucleus"/>
    <property type="evidence" value="ECO:0007669"/>
    <property type="project" value="UniProtKB-SubCell"/>
</dbReference>
<keyword evidence="1 5" id="KW-0540">Nuclease</keyword>
<sequence>MSNQNDESQKESTSSTSSLTKSPKKDANKTIDDFLKVMNDIFDTVLHDQNLVHIIDAETKDLLKILRFAKKEYQYICYSLFTRMFGFRSLFTIRSDYMLNLTDKQVIEMFNFLKENKFVDTDIKEDGMPSVLKQLTAIDVKNIGLRLNIKPKRSKDKMIQALLLKCTNQPIAKTDISDIIWKEINNKLGMYAVRINDSFRKHINHVYLLATFTNKRFQNIENFVQRDLKRDFPDFVPENYKVFSDREQFLRYADACELKKTLGAIKNHDAVQLQEIGKKVHETLTTLKRTNDEIYLNTPHLKRFTAESVYCGILTNICETLKTKYADKVQEFLKYLIENFPRSHRIGTWYMLLYDVLIFRKQTKEAVNTIITALSTKKEYILEHQIYEFTHKAQQQKEHKSIDQKCHDELVGLLVDPIHLEHFPQAVVDAKEVWTDQSGRQRFYEIHNSDGSKLYKNAEQVAQAHYIETCGYTDGIHCEGRIMHSFTLFFWEIIYSQTPNIPGTFLSKYQEVPLDMYTTDFYKNRKQLIDKRLKDIAEDWTYKEIIQNATEYWNKYSHISGLGGPICETLDIKFLNIIVDCIGRKILSKIYERLVKDIHQYRSEMPDLFLWNVDEKKAKFVKVKGENDELSIKQQLWLKYLLEIGANVEVCHVQSRGSKRKLDDNENDHQRTDQ</sequence>
<evidence type="ECO:0000256" key="3">
    <source>
        <dbReference type="ARBA" id="ARBA00022801"/>
    </source>
</evidence>
<dbReference type="GO" id="GO:0017108">
    <property type="term" value="F:5'-flap endonuclease activity"/>
    <property type="evidence" value="ECO:0007669"/>
    <property type="project" value="TreeGrafter"/>
</dbReference>
<comment type="subcellular location">
    <subcellularLocation>
        <location evidence="5">Nucleus</location>
    </subcellularLocation>
</comment>
<dbReference type="GO" id="GO:0070336">
    <property type="term" value="F:flap-structured DNA binding"/>
    <property type="evidence" value="ECO:0007669"/>
    <property type="project" value="TreeGrafter"/>
</dbReference>
<keyword evidence="3 5" id="KW-0378">Hydrolase</keyword>
<feature type="region of interest" description="Disordered" evidence="6">
    <location>
        <begin position="1"/>
        <end position="26"/>
    </location>
</feature>
<dbReference type="GO" id="GO:0004528">
    <property type="term" value="F:phosphodiesterase I activity"/>
    <property type="evidence" value="ECO:0007669"/>
    <property type="project" value="UniProtKB-EC"/>
</dbReference>
<comment type="catalytic activity">
    <reaction evidence="5">
        <text>Hydrolytically removes 5'-nucleotides successively from the 3'-hydroxy termini of 3'-hydroxy-terminated oligonucleotides.</text>
        <dbReference type="EC" id="3.1.4.1"/>
    </reaction>
</comment>
<dbReference type="InterPro" id="IPR014883">
    <property type="entry name" value="VRR_NUC"/>
</dbReference>
<evidence type="ECO:0000313" key="8">
    <source>
        <dbReference type="EMBL" id="CAH1278035.1"/>
    </source>
</evidence>
<name>A0A9P0DXE0_DIABA</name>
<reference evidence="8" key="1">
    <citation type="submission" date="2022-01" db="EMBL/GenBank/DDBJ databases">
        <authorList>
            <person name="King R."/>
        </authorList>
    </citation>
    <scope>NUCLEOTIDE SEQUENCE</scope>
</reference>
<evidence type="ECO:0000256" key="6">
    <source>
        <dbReference type="SAM" id="MobiDB-lite"/>
    </source>
</evidence>
<accession>A0A9P0DXE0</accession>
<keyword evidence="5" id="KW-0539">Nucleus</keyword>
<dbReference type="EMBL" id="OU898279">
    <property type="protein sequence ID" value="CAH1278035.1"/>
    <property type="molecule type" value="Genomic_DNA"/>
</dbReference>
<evidence type="ECO:0000313" key="9">
    <source>
        <dbReference type="Proteomes" id="UP001153709"/>
    </source>
</evidence>
<dbReference type="GO" id="GO:0036297">
    <property type="term" value="P:interstrand cross-link repair"/>
    <property type="evidence" value="ECO:0007669"/>
    <property type="project" value="InterPro"/>
</dbReference>
<evidence type="ECO:0000259" key="7">
    <source>
        <dbReference type="SMART" id="SM00990"/>
    </source>
</evidence>
<proteinExistence type="inferred from homology"/>
<dbReference type="GO" id="GO:0008409">
    <property type="term" value="F:5'-3' exonuclease activity"/>
    <property type="evidence" value="ECO:0007669"/>
    <property type="project" value="TreeGrafter"/>
</dbReference>
<dbReference type="Pfam" id="PF08774">
    <property type="entry name" value="VRR_NUC"/>
    <property type="match status" value="1"/>
</dbReference>
<evidence type="ECO:0000256" key="1">
    <source>
        <dbReference type="ARBA" id="ARBA00022722"/>
    </source>
</evidence>
<comment type="similarity">
    <text evidence="5">Belongs to the FAN1 family.</text>
</comment>
<dbReference type="Proteomes" id="UP001153709">
    <property type="component" value="Chromosome 4"/>
</dbReference>
<dbReference type="InterPro" id="IPR049132">
    <property type="entry name" value="FAN1-like_euk"/>
</dbReference>
<dbReference type="CDD" id="cd22326">
    <property type="entry name" value="FAN1-like"/>
    <property type="match status" value="1"/>
</dbReference>
<feature type="compositionally biased region" description="Low complexity" evidence="6">
    <location>
        <begin position="11"/>
        <end position="21"/>
    </location>
</feature>
<gene>
    <name evidence="8" type="ORF">DIABBA_LOCUS6207</name>
</gene>
<dbReference type="AlphaFoldDB" id="A0A9P0DXE0"/>
<dbReference type="PANTHER" id="PTHR15749:SF4">
    <property type="entry name" value="FANCONI-ASSOCIATED NUCLEASE 1"/>
    <property type="match status" value="1"/>
</dbReference>
<keyword evidence="5" id="KW-0227">DNA damage</keyword>
<keyword evidence="9" id="KW-1185">Reference proteome</keyword>
<comment type="function">
    <text evidence="5">Nuclease required for the repair of DNA interstrand cross-links (ICL). Acts as a 5'-3' exonuclease that anchors at a cut end of DNA and cleaves DNA successively at every third nucleotide, allowing to excise an ICL from one strand through flanking incisions.</text>
</comment>
<dbReference type="GO" id="GO:0046872">
    <property type="term" value="F:metal ion binding"/>
    <property type="evidence" value="ECO:0007669"/>
    <property type="project" value="UniProtKB-KW"/>
</dbReference>
<organism evidence="8 9">
    <name type="scientific">Diabrotica balteata</name>
    <name type="common">Banded cucumber beetle</name>
    <dbReference type="NCBI Taxonomy" id="107213"/>
    <lineage>
        <taxon>Eukaryota</taxon>
        <taxon>Metazoa</taxon>
        <taxon>Ecdysozoa</taxon>
        <taxon>Arthropoda</taxon>
        <taxon>Hexapoda</taxon>
        <taxon>Insecta</taxon>
        <taxon>Pterygota</taxon>
        <taxon>Neoptera</taxon>
        <taxon>Endopterygota</taxon>
        <taxon>Coleoptera</taxon>
        <taxon>Polyphaga</taxon>
        <taxon>Cucujiformia</taxon>
        <taxon>Chrysomeloidea</taxon>
        <taxon>Chrysomelidae</taxon>
        <taxon>Galerucinae</taxon>
        <taxon>Diabroticina</taxon>
        <taxon>Diabroticites</taxon>
        <taxon>Diabrotica</taxon>
    </lineage>
</organism>
<dbReference type="PANTHER" id="PTHR15749">
    <property type="entry name" value="FANCONI-ASSOCIATED NUCLEASE 1"/>
    <property type="match status" value="1"/>
</dbReference>
<keyword evidence="2 5" id="KW-0479">Metal-binding</keyword>
<feature type="domain" description="VRR-NUC" evidence="7">
    <location>
        <begin position="540"/>
        <end position="655"/>
    </location>
</feature>
<keyword evidence="5" id="KW-0234">DNA repair</keyword>
<evidence type="ECO:0000256" key="2">
    <source>
        <dbReference type="ARBA" id="ARBA00022723"/>
    </source>
</evidence>
<keyword evidence="4 5" id="KW-0460">Magnesium</keyword>
<dbReference type="SMART" id="SM00990">
    <property type="entry name" value="VRR_NUC"/>
    <property type="match status" value="1"/>
</dbReference>
<dbReference type="OrthoDB" id="76364at2759"/>
<evidence type="ECO:0000256" key="5">
    <source>
        <dbReference type="RuleBase" id="RU365033"/>
    </source>
</evidence>
<protein>
    <recommendedName>
        <fullName evidence="5">Fanconi-associated nuclease</fullName>
        <ecNumber evidence="5">3.1.4.1</ecNumber>
    </recommendedName>
</protein>
<evidence type="ECO:0000256" key="4">
    <source>
        <dbReference type="ARBA" id="ARBA00022842"/>
    </source>
</evidence>
<dbReference type="EC" id="3.1.4.1" evidence="5"/>
<dbReference type="InterPro" id="IPR033315">
    <property type="entry name" value="Fan1-like"/>
</dbReference>